<name>A0A7W8GBG6_9SPIR</name>
<gene>
    <name evidence="2" type="ORF">HNP76_002704</name>
</gene>
<reference evidence="2 3" key="1">
    <citation type="submission" date="2020-08" db="EMBL/GenBank/DDBJ databases">
        <title>Genomic Encyclopedia of Type Strains, Phase IV (KMG-IV): sequencing the most valuable type-strain genomes for metagenomic binning, comparative biology and taxonomic classification.</title>
        <authorList>
            <person name="Goeker M."/>
        </authorList>
    </citation>
    <scope>NUCLEOTIDE SEQUENCE [LARGE SCALE GENOMIC DNA]</scope>
    <source>
        <strain evidence="2 3">DSM 103462</strain>
    </source>
</reference>
<dbReference type="PANTHER" id="PTHR23150:SF19">
    <property type="entry name" value="FORMYLGLYCINE-GENERATING ENZYME"/>
    <property type="match status" value="1"/>
</dbReference>
<dbReference type="InterPro" id="IPR016187">
    <property type="entry name" value="CTDL_fold"/>
</dbReference>
<evidence type="ECO:0000313" key="3">
    <source>
        <dbReference type="Proteomes" id="UP000518887"/>
    </source>
</evidence>
<sequence>MFFLSFPLFSQTESFTVTASVEEEEVSAVFEMIKIPGRNYFVGKTEVTCEVYEIVMGENPSSYAEGNFPVNTVNWYDCIVFCNRLSLLLGKTPVYSVGDSSNPDDWDYSPHGGSSISADVVQDLNADGFRLLTVEEWEFAAKGGQAYKYSGSGNIDQVAWFKGNSEYKSHEAGTKTANGYGLYDMSGNVWEWCWDRLKKDSNYYRIHKGGSSASARELCEIGFSGHHYGSRYQPCYSYYTFGFRIGRTDR</sequence>
<dbReference type="Gene3D" id="3.90.1580.10">
    <property type="entry name" value="paralog of FGE (formylglycine-generating enzyme)"/>
    <property type="match status" value="1"/>
</dbReference>
<evidence type="ECO:0000313" key="2">
    <source>
        <dbReference type="EMBL" id="MBB5227305.1"/>
    </source>
</evidence>
<evidence type="ECO:0000259" key="1">
    <source>
        <dbReference type="Pfam" id="PF03781"/>
    </source>
</evidence>
<dbReference type="Pfam" id="PF03781">
    <property type="entry name" value="FGE-sulfatase"/>
    <property type="match status" value="1"/>
</dbReference>
<dbReference type="Proteomes" id="UP000518887">
    <property type="component" value="Unassembled WGS sequence"/>
</dbReference>
<keyword evidence="3" id="KW-1185">Reference proteome</keyword>
<dbReference type="SUPFAM" id="SSF56436">
    <property type="entry name" value="C-type lectin-like"/>
    <property type="match status" value="1"/>
</dbReference>
<comment type="caution">
    <text evidence="2">The sequence shown here is derived from an EMBL/GenBank/DDBJ whole genome shotgun (WGS) entry which is preliminary data.</text>
</comment>
<proteinExistence type="predicted"/>
<feature type="domain" description="Sulfatase-modifying factor enzyme-like" evidence="1">
    <location>
        <begin position="53"/>
        <end position="245"/>
    </location>
</feature>
<accession>A0A7W8GBG6</accession>
<dbReference type="RefSeq" id="WP_184661417.1">
    <property type="nucleotide sequence ID" value="NZ_CP031518.1"/>
</dbReference>
<dbReference type="PANTHER" id="PTHR23150">
    <property type="entry name" value="SULFATASE MODIFYING FACTOR 1, 2"/>
    <property type="match status" value="1"/>
</dbReference>
<dbReference type="AlphaFoldDB" id="A0A7W8GBG6"/>
<organism evidence="2 3">
    <name type="scientific">Treponema ruminis</name>
    <dbReference type="NCBI Taxonomy" id="744515"/>
    <lineage>
        <taxon>Bacteria</taxon>
        <taxon>Pseudomonadati</taxon>
        <taxon>Spirochaetota</taxon>
        <taxon>Spirochaetia</taxon>
        <taxon>Spirochaetales</taxon>
        <taxon>Treponemataceae</taxon>
        <taxon>Treponema</taxon>
    </lineage>
</organism>
<dbReference type="InterPro" id="IPR042095">
    <property type="entry name" value="SUMF_sf"/>
</dbReference>
<protein>
    <submittedName>
        <fullName evidence="2">Formylglycine-generating enzyme required for sulfatase activity</fullName>
    </submittedName>
</protein>
<dbReference type="InterPro" id="IPR005532">
    <property type="entry name" value="SUMF_dom"/>
</dbReference>
<dbReference type="EMBL" id="JACHFQ010000010">
    <property type="protein sequence ID" value="MBB5227305.1"/>
    <property type="molecule type" value="Genomic_DNA"/>
</dbReference>
<dbReference type="GO" id="GO:0120147">
    <property type="term" value="F:formylglycine-generating oxidase activity"/>
    <property type="evidence" value="ECO:0007669"/>
    <property type="project" value="TreeGrafter"/>
</dbReference>
<dbReference type="InterPro" id="IPR051043">
    <property type="entry name" value="Sulfatase_Mod_Factor_Kinase"/>
</dbReference>